<evidence type="ECO:0000256" key="4">
    <source>
        <dbReference type="ARBA" id="ARBA00023065"/>
    </source>
</evidence>
<evidence type="ECO:0000256" key="2">
    <source>
        <dbReference type="ARBA" id="ARBA00022448"/>
    </source>
</evidence>
<keyword evidence="5 7" id="KW-0472">Membrane</keyword>
<dbReference type="EMBL" id="CP049075">
    <property type="protein sequence ID" value="QLI04815.1"/>
    <property type="molecule type" value="Genomic_DNA"/>
</dbReference>
<name>A0A7H9CHI9_9BACT</name>
<keyword evidence="7" id="KW-0139">CF(1)</keyword>
<dbReference type="RefSeq" id="WP_179975465.1">
    <property type="nucleotide sequence ID" value="NZ_CP049075.1"/>
</dbReference>
<comment type="function">
    <text evidence="7">This protein is part of the stalk that links CF(0) to CF(1). It either transmits conformational changes from CF(0) to CF(1) or is implicated in proton conduction.</text>
</comment>
<dbReference type="Proteomes" id="UP000509414">
    <property type="component" value="Chromosome"/>
</dbReference>
<keyword evidence="9" id="KW-1185">Reference proteome</keyword>
<evidence type="ECO:0000256" key="7">
    <source>
        <dbReference type="HAMAP-Rule" id="MF_01416"/>
    </source>
</evidence>
<comment type="similarity">
    <text evidence="7">Belongs to the ATPase delta chain family.</text>
</comment>
<dbReference type="AlphaFoldDB" id="A0A7H9CHI9"/>
<dbReference type="GO" id="GO:0005886">
    <property type="term" value="C:plasma membrane"/>
    <property type="evidence" value="ECO:0007669"/>
    <property type="project" value="UniProtKB-SubCell"/>
</dbReference>
<evidence type="ECO:0000256" key="5">
    <source>
        <dbReference type="ARBA" id="ARBA00023136"/>
    </source>
</evidence>
<dbReference type="Gene3D" id="1.10.520.20">
    <property type="entry name" value="N-terminal domain of the delta subunit of the F1F0-ATP synthase"/>
    <property type="match status" value="1"/>
</dbReference>
<keyword evidence="3 7" id="KW-0375">Hydrogen ion transport</keyword>
<evidence type="ECO:0000256" key="6">
    <source>
        <dbReference type="ARBA" id="ARBA00023310"/>
    </source>
</evidence>
<dbReference type="InterPro" id="IPR026015">
    <property type="entry name" value="ATP_synth_OSCP/delta_N_sf"/>
</dbReference>
<evidence type="ECO:0000256" key="3">
    <source>
        <dbReference type="ARBA" id="ARBA00022781"/>
    </source>
</evidence>
<dbReference type="NCBIfam" id="TIGR01145">
    <property type="entry name" value="ATP_synt_delta"/>
    <property type="match status" value="1"/>
</dbReference>
<evidence type="ECO:0000256" key="1">
    <source>
        <dbReference type="ARBA" id="ARBA00004370"/>
    </source>
</evidence>
<reference evidence="8 9" key="1">
    <citation type="submission" date="2020-02" db="EMBL/GenBank/DDBJ databases">
        <title>Complete genome sequence of the novel Campylobacter species Candidatus Campylobacter infans.</title>
        <authorList>
            <person name="Duim B."/>
            <person name="Zomer A."/>
            <person name="van der Graaf L."/>
            <person name="Wagenaar J."/>
        </authorList>
    </citation>
    <scope>NUCLEOTIDE SEQUENCE [LARGE SCALE GENOMIC DNA]</scope>
    <source>
        <strain evidence="8 9">19S00001</strain>
    </source>
</reference>
<protein>
    <recommendedName>
        <fullName evidence="7">ATP synthase subunit delta</fullName>
    </recommendedName>
    <alternativeName>
        <fullName evidence="7">ATP synthase F(1) sector subunit delta</fullName>
    </alternativeName>
    <alternativeName>
        <fullName evidence="7">F-type ATPase subunit delta</fullName>
        <shortName evidence="7">F-ATPase subunit delta</shortName>
    </alternativeName>
</protein>
<dbReference type="GO" id="GO:0046933">
    <property type="term" value="F:proton-transporting ATP synthase activity, rotational mechanism"/>
    <property type="evidence" value="ECO:0007669"/>
    <property type="project" value="UniProtKB-UniRule"/>
</dbReference>
<dbReference type="NCBIfam" id="NF006291">
    <property type="entry name" value="PRK08474.1"/>
    <property type="match status" value="1"/>
</dbReference>
<dbReference type="Pfam" id="PF00213">
    <property type="entry name" value="OSCP"/>
    <property type="match status" value="1"/>
</dbReference>
<organism evidence="8 9">
    <name type="scientific">Candidatus Campylobacter infans</name>
    <dbReference type="NCBI Taxonomy" id="2561898"/>
    <lineage>
        <taxon>Bacteria</taxon>
        <taxon>Pseudomonadati</taxon>
        <taxon>Campylobacterota</taxon>
        <taxon>Epsilonproteobacteria</taxon>
        <taxon>Campylobacterales</taxon>
        <taxon>Campylobacteraceae</taxon>
        <taxon>Campylobacter</taxon>
    </lineage>
</organism>
<dbReference type="SUPFAM" id="SSF47928">
    <property type="entry name" value="N-terminal domain of the delta subunit of the F1F0-ATP synthase"/>
    <property type="match status" value="1"/>
</dbReference>
<evidence type="ECO:0000313" key="8">
    <source>
        <dbReference type="EMBL" id="QLI04815.1"/>
    </source>
</evidence>
<proteinExistence type="inferred from homology"/>
<dbReference type="InterPro" id="IPR000711">
    <property type="entry name" value="ATPase_OSCP/dsu"/>
</dbReference>
<accession>A0A7H9CHI9</accession>
<gene>
    <name evidence="7 8" type="primary">atpH</name>
    <name evidence="8" type="ORF">CINF_0266</name>
</gene>
<comment type="subcellular location">
    <subcellularLocation>
        <location evidence="7">Cell membrane</location>
        <topology evidence="7">Peripheral membrane protein</topology>
    </subcellularLocation>
    <subcellularLocation>
        <location evidence="1">Membrane</location>
    </subcellularLocation>
</comment>
<evidence type="ECO:0000313" key="9">
    <source>
        <dbReference type="Proteomes" id="UP000509414"/>
    </source>
</evidence>
<keyword evidence="4 7" id="KW-0406">Ion transport</keyword>
<keyword evidence="2 7" id="KW-0813">Transport</keyword>
<keyword evidence="7" id="KW-1003">Cell membrane</keyword>
<dbReference type="GO" id="GO:0045259">
    <property type="term" value="C:proton-transporting ATP synthase complex"/>
    <property type="evidence" value="ECO:0007669"/>
    <property type="project" value="UniProtKB-KW"/>
</dbReference>
<dbReference type="PRINTS" id="PR00125">
    <property type="entry name" value="ATPASEDELTA"/>
</dbReference>
<comment type="function">
    <text evidence="7">F(1)F(0) ATP synthase produces ATP from ADP in the presence of a proton or sodium gradient. F-type ATPases consist of two structural domains, F(1) containing the extramembraneous catalytic core and F(0) containing the membrane proton channel, linked together by a central stalk and a peripheral stalk. During catalysis, ATP synthesis in the catalytic domain of F(1) is coupled via a rotary mechanism of the central stalk subunits to proton translocation.</text>
</comment>
<dbReference type="KEGG" id="cinf:CINF_0266"/>
<dbReference type="HAMAP" id="MF_01416">
    <property type="entry name" value="ATP_synth_delta_bact"/>
    <property type="match status" value="1"/>
</dbReference>
<keyword evidence="6 7" id="KW-0066">ATP synthesis</keyword>
<sequence>MNEVIAKKYVKALLESLELNELNEINEALGKIDSAFGIEKFIDILILPSLNAKAKADFVFSLTDSTNEKLKNFLYTLATAKRLEILPHIYREFSYQKSLKDNAFKGVIYSSFELSQANKKELEDKFSKKLNANINFDSKKTNYDGIKIELSDLGFEASFSMSLFKAKLSEYILKAIQ</sequence>